<dbReference type="Proteomes" id="UP000244855">
    <property type="component" value="Unassembled WGS sequence"/>
</dbReference>
<feature type="region of interest" description="Disordered" evidence="1">
    <location>
        <begin position="110"/>
        <end position="164"/>
    </location>
</feature>
<keyword evidence="3" id="KW-1185">Reference proteome</keyword>
<dbReference type="EMBL" id="KZ805448">
    <property type="protein sequence ID" value="PVH96989.1"/>
    <property type="molecule type" value="Genomic_DNA"/>
</dbReference>
<evidence type="ECO:0000313" key="3">
    <source>
        <dbReference type="Proteomes" id="UP000244855"/>
    </source>
</evidence>
<dbReference type="AlphaFoldDB" id="A0A2V1DIB9"/>
<evidence type="ECO:0000256" key="1">
    <source>
        <dbReference type="SAM" id="MobiDB-lite"/>
    </source>
</evidence>
<dbReference type="OrthoDB" id="3735253at2759"/>
<name>A0A2V1DIB9_9PLEO</name>
<feature type="compositionally biased region" description="Basic and acidic residues" evidence="1">
    <location>
        <begin position="122"/>
        <end position="133"/>
    </location>
</feature>
<sequence>MADTTPPVAGIKVPLTKPMKEWPLYLSLAVLRLAQDKTLARSFTTSDAAKMAINNHLNWHETHGNYEWPNFLASGRDFNQAMRLRRALVDDAFGALKLNGRVAIEADGIAAPDSGTTRGKISHSDNKNGESPRTKHRQPCRHGIDTASFDLSPNVDSDPEKNLPHPGLTEEDLVYMMQELIKRANLNISRLDSMGKSREETVHYIHGELLSGYMERRKVRAAKTLRKGSEQSARSQER</sequence>
<reference evidence="2 3" key="1">
    <citation type="journal article" date="2018" name="Sci. Rep.">
        <title>Comparative genomics provides insights into the lifestyle and reveals functional heterogeneity of dark septate endophytic fungi.</title>
        <authorList>
            <person name="Knapp D.G."/>
            <person name="Nemeth J.B."/>
            <person name="Barry K."/>
            <person name="Hainaut M."/>
            <person name="Henrissat B."/>
            <person name="Johnson J."/>
            <person name="Kuo A."/>
            <person name="Lim J.H.P."/>
            <person name="Lipzen A."/>
            <person name="Nolan M."/>
            <person name="Ohm R.A."/>
            <person name="Tamas L."/>
            <person name="Grigoriev I.V."/>
            <person name="Spatafora J.W."/>
            <person name="Nagy L.G."/>
            <person name="Kovacs G.M."/>
        </authorList>
    </citation>
    <scope>NUCLEOTIDE SEQUENCE [LARGE SCALE GENOMIC DNA]</scope>
    <source>
        <strain evidence="2 3">DSE2036</strain>
    </source>
</reference>
<gene>
    <name evidence="2" type="ORF">DM02DRAFT_674394</name>
</gene>
<protein>
    <submittedName>
        <fullName evidence="2">Uncharacterized protein</fullName>
    </submittedName>
</protein>
<proteinExistence type="predicted"/>
<evidence type="ECO:0000313" key="2">
    <source>
        <dbReference type="EMBL" id="PVH96989.1"/>
    </source>
</evidence>
<organism evidence="2 3">
    <name type="scientific">Periconia macrospinosa</name>
    <dbReference type="NCBI Taxonomy" id="97972"/>
    <lineage>
        <taxon>Eukaryota</taxon>
        <taxon>Fungi</taxon>
        <taxon>Dikarya</taxon>
        <taxon>Ascomycota</taxon>
        <taxon>Pezizomycotina</taxon>
        <taxon>Dothideomycetes</taxon>
        <taxon>Pleosporomycetidae</taxon>
        <taxon>Pleosporales</taxon>
        <taxon>Massarineae</taxon>
        <taxon>Periconiaceae</taxon>
        <taxon>Periconia</taxon>
    </lineage>
</organism>
<accession>A0A2V1DIB9</accession>